<proteinExistence type="predicted"/>
<feature type="DNA-binding region" description="H-T-H motif" evidence="4">
    <location>
        <begin position="29"/>
        <end position="48"/>
    </location>
</feature>
<dbReference type="Gene3D" id="1.10.357.10">
    <property type="entry name" value="Tetracycline Repressor, domain 2"/>
    <property type="match status" value="1"/>
</dbReference>
<keyword evidence="7" id="KW-1185">Reference proteome</keyword>
<dbReference type="InterPro" id="IPR001647">
    <property type="entry name" value="HTH_TetR"/>
</dbReference>
<evidence type="ECO:0000313" key="7">
    <source>
        <dbReference type="Proteomes" id="UP000582231"/>
    </source>
</evidence>
<accession>A0A852RNE4</accession>
<dbReference type="Proteomes" id="UP000582231">
    <property type="component" value="Unassembled WGS sequence"/>
</dbReference>
<evidence type="ECO:0000256" key="1">
    <source>
        <dbReference type="ARBA" id="ARBA00023015"/>
    </source>
</evidence>
<evidence type="ECO:0000256" key="4">
    <source>
        <dbReference type="PROSITE-ProRule" id="PRU00335"/>
    </source>
</evidence>
<dbReference type="SUPFAM" id="SSF46689">
    <property type="entry name" value="Homeodomain-like"/>
    <property type="match status" value="1"/>
</dbReference>
<reference evidence="6 7" key="1">
    <citation type="submission" date="2020-07" db="EMBL/GenBank/DDBJ databases">
        <title>Sequencing the genomes of 1000 actinobacteria strains.</title>
        <authorList>
            <person name="Klenk H.-P."/>
        </authorList>
    </citation>
    <scope>NUCLEOTIDE SEQUENCE [LARGE SCALE GENOMIC DNA]</scope>
    <source>
        <strain evidence="6 7">DSM 19082</strain>
    </source>
</reference>
<keyword evidence="3" id="KW-0804">Transcription</keyword>
<feature type="domain" description="HTH tetR-type" evidence="5">
    <location>
        <begin position="6"/>
        <end position="66"/>
    </location>
</feature>
<name>A0A852RNE4_9ACTN</name>
<comment type="caution">
    <text evidence="6">The sequence shown here is derived from an EMBL/GenBank/DDBJ whole genome shotgun (WGS) entry which is preliminary data.</text>
</comment>
<dbReference type="RefSeq" id="WP_179728320.1">
    <property type="nucleotide sequence ID" value="NZ_BAABEF010000001.1"/>
</dbReference>
<evidence type="ECO:0000313" key="6">
    <source>
        <dbReference type="EMBL" id="NYD32098.1"/>
    </source>
</evidence>
<dbReference type="GO" id="GO:0000976">
    <property type="term" value="F:transcription cis-regulatory region binding"/>
    <property type="evidence" value="ECO:0007669"/>
    <property type="project" value="TreeGrafter"/>
</dbReference>
<dbReference type="PANTHER" id="PTHR30055">
    <property type="entry name" value="HTH-TYPE TRANSCRIPTIONAL REGULATOR RUTR"/>
    <property type="match status" value="1"/>
</dbReference>
<dbReference type="AlphaFoldDB" id="A0A852RNE4"/>
<dbReference type="GO" id="GO:0003700">
    <property type="term" value="F:DNA-binding transcription factor activity"/>
    <property type="evidence" value="ECO:0007669"/>
    <property type="project" value="TreeGrafter"/>
</dbReference>
<dbReference type="PROSITE" id="PS50977">
    <property type="entry name" value="HTH_TETR_2"/>
    <property type="match status" value="1"/>
</dbReference>
<gene>
    <name evidence="6" type="ORF">BJ958_003644</name>
</gene>
<evidence type="ECO:0000259" key="5">
    <source>
        <dbReference type="PROSITE" id="PS50977"/>
    </source>
</evidence>
<evidence type="ECO:0000256" key="3">
    <source>
        <dbReference type="ARBA" id="ARBA00023163"/>
    </source>
</evidence>
<dbReference type="InterPro" id="IPR050109">
    <property type="entry name" value="HTH-type_TetR-like_transc_reg"/>
</dbReference>
<sequence>MARPRELDLDVLLDHVRAIWVADGIGAVTIRAVSARAGVSNGAIYHHFESRNHLLARAFAREIAAYLTVQRQRVVAAARTGSAEDVVVAAALTPAAYAETTADSALVLLATRASELASGPVPDSVVEELMAHRAAVAALVTELTERLWGRADDAATRLVRYCIDDIPVRLLITSRRPSDPLAAYAVEHAVRGILQAGPPAA</sequence>
<dbReference type="PANTHER" id="PTHR30055:SF234">
    <property type="entry name" value="HTH-TYPE TRANSCRIPTIONAL REGULATOR BETI"/>
    <property type="match status" value="1"/>
</dbReference>
<dbReference type="EMBL" id="JACCBF010000001">
    <property type="protein sequence ID" value="NYD32098.1"/>
    <property type="molecule type" value="Genomic_DNA"/>
</dbReference>
<protein>
    <submittedName>
        <fullName evidence="6">AcrR family transcriptional regulator</fullName>
    </submittedName>
</protein>
<dbReference type="Pfam" id="PF00440">
    <property type="entry name" value="TetR_N"/>
    <property type="match status" value="1"/>
</dbReference>
<keyword evidence="2 4" id="KW-0238">DNA-binding</keyword>
<organism evidence="6 7">
    <name type="scientific">Nocardioides kongjuensis</name>
    <dbReference type="NCBI Taxonomy" id="349522"/>
    <lineage>
        <taxon>Bacteria</taxon>
        <taxon>Bacillati</taxon>
        <taxon>Actinomycetota</taxon>
        <taxon>Actinomycetes</taxon>
        <taxon>Propionibacteriales</taxon>
        <taxon>Nocardioidaceae</taxon>
        <taxon>Nocardioides</taxon>
    </lineage>
</organism>
<evidence type="ECO:0000256" key="2">
    <source>
        <dbReference type="ARBA" id="ARBA00023125"/>
    </source>
</evidence>
<keyword evidence="1" id="KW-0805">Transcription regulation</keyword>
<dbReference type="InterPro" id="IPR009057">
    <property type="entry name" value="Homeodomain-like_sf"/>
</dbReference>